<evidence type="ECO:0000313" key="2">
    <source>
        <dbReference type="EMBL" id="RDU36784.1"/>
    </source>
</evidence>
<dbReference type="OrthoDB" id="2886991at2"/>
<keyword evidence="1" id="KW-0812">Transmembrane</keyword>
<keyword evidence="3" id="KW-1185">Reference proteome</keyword>
<dbReference type="AlphaFoldDB" id="A0A3D8GQL7"/>
<organism evidence="2 3">
    <name type="scientific">Neobacillus piezotolerans</name>
    <dbReference type="NCBI Taxonomy" id="2259171"/>
    <lineage>
        <taxon>Bacteria</taxon>
        <taxon>Bacillati</taxon>
        <taxon>Bacillota</taxon>
        <taxon>Bacilli</taxon>
        <taxon>Bacillales</taxon>
        <taxon>Bacillaceae</taxon>
        <taxon>Neobacillus</taxon>
    </lineage>
</organism>
<name>A0A3D8GQL7_9BACI</name>
<gene>
    <name evidence="2" type="ORF">DRW41_12090</name>
</gene>
<dbReference type="EMBL" id="QNQT01000004">
    <property type="protein sequence ID" value="RDU36784.1"/>
    <property type="molecule type" value="Genomic_DNA"/>
</dbReference>
<dbReference type="Pfam" id="PF04341">
    <property type="entry name" value="DUF485"/>
    <property type="match status" value="1"/>
</dbReference>
<keyword evidence="1" id="KW-1133">Transmembrane helix</keyword>
<dbReference type="InterPro" id="IPR007436">
    <property type="entry name" value="DUF485"/>
</dbReference>
<feature type="transmembrane region" description="Helical" evidence="1">
    <location>
        <begin position="39"/>
        <end position="60"/>
    </location>
</feature>
<dbReference type="PANTHER" id="PTHR38441:SF1">
    <property type="entry name" value="MEMBRANE PROTEIN"/>
    <property type="match status" value="1"/>
</dbReference>
<comment type="caution">
    <text evidence="2">The sequence shown here is derived from an EMBL/GenBank/DDBJ whole genome shotgun (WGS) entry which is preliminary data.</text>
</comment>
<keyword evidence="1" id="KW-0472">Membrane</keyword>
<dbReference type="Proteomes" id="UP000257144">
    <property type="component" value="Unassembled WGS sequence"/>
</dbReference>
<accession>A0A3D8GQL7</accession>
<sequence>MAMKERQLKEKDLSSPSLDYSKIVQSSSFQQLLREKRQFLLPASLFFMAFYFTLPFLTAYSTILNTPAVGPISWAWVFAFAQFIMTWALCIIYTKKAAGFDRLVEEIKQNVGRRARK</sequence>
<protein>
    <submittedName>
        <fullName evidence="2">DUF485 domain-containing protein</fullName>
    </submittedName>
</protein>
<reference evidence="2 3" key="1">
    <citation type="submission" date="2018-07" db="EMBL/GenBank/DDBJ databases">
        <title>Bacillus sp. YLB-04 draft genome sequence.</title>
        <authorList>
            <person name="Yu L."/>
            <person name="Tang X."/>
        </authorList>
    </citation>
    <scope>NUCLEOTIDE SEQUENCE [LARGE SCALE GENOMIC DNA]</scope>
    <source>
        <strain evidence="2 3">YLB-04</strain>
    </source>
</reference>
<evidence type="ECO:0000256" key="1">
    <source>
        <dbReference type="SAM" id="Phobius"/>
    </source>
</evidence>
<proteinExistence type="predicted"/>
<evidence type="ECO:0000313" key="3">
    <source>
        <dbReference type="Proteomes" id="UP000257144"/>
    </source>
</evidence>
<feature type="transmembrane region" description="Helical" evidence="1">
    <location>
        <begin position="72"/>
        <end position="93"/>
    </location>
</feature>
<dbReference type="PANTHER" id="PTHR38441">
    <property type="entry name" value="INTEGRAL MEMBRANE PROTEIN-RELATED"/>
    <property type="match status" value="1"/>
</dbReference>
<dbReference type="RefSeq" id="WP_115452257.1">
    <property type="nucleotide sequence ID" value="NZ_QNQT01000004.1"/>
</dbReference>